<protein>
    <submittedName>
        <fullName evidence="2">Uncharacterized protein</fullName>
    </submittedName>
</protein>
<keyword evidence="3" id="KW-1185">Reference proteome</keyword>
<evidence type="ECO:0000313" key="2">
    <source>
        <dbReference type="EMBL" id="KZT01713.1"/>
    </source>
</evidence>
<dbReference type="AlphaFoldDB" id="A0A165BV63"/>
<dbReference type="Proteomes" id="UP000076871">
    <property type="component" value="Unassembled WGS sequence"/>
</dbReference>
<evidence type="ECO:0000313" key="3">
    <source>
        <dbReference type="Proteomes" id="UP000076871"/>
    </source>
</evidence>
<dbReference type="InParanoid" id="A0A165BV63"/>
<organism evidence="2 3">
    <name type="scientific">Laetiporus sulphureus 93-53</name>
    <dbReference type="NCBI Taxonomy" id="1314785"/>
    <lineage>
        <taxon>Eukaryota</taxon>
        <taxon>Fungi</taxon>
        <taxon>Dikarya</taxon>
        <taxon>Basidiomycota</taxon>
        <taxon>Agaricomycotina</taxon>
        <taxon>Agaricomycetes</taxon>
        <taxon>Polyporales</taxon>
        <taxon>Laetiporus</taxon>
    </lineage>
</organism>
<sequence>MNVDTEGELEELISVCSSDQDELADDEKASTDDSSSTPPAEAASKKGRGSAPIILAEKKAAVIAKLQKELKKLVKMKPASTSHTLKILPYRFDLITTRSFKHAHIEDSEPKIEHFLVPLKEPEATTSTKMKSSKGKKYVKNSAAMSSSKLAAADVFLATITAEHNELQMQLSAMMSQFDLLLQSSQKMAEDNCNFFGQK</sequence>
<dbReference type="RefSeq" id="XP_040759453.1">
    <property type="nucleotide sequence ID" value="XM_040907318.1"/>
</dbReference>
<name>A0A165BV63_9APHY</name>
<dbReference type="EMBL" id="KV427660">
    <property type="protein sequence ID" value="KZT01713.1"/>
    <property type="molecule type" value="Genomic_DNA"/>
</dbReference>
<dbReference type="GeneID" id="63824347"/>
<evidence type="ECO:0000256" key="1">
    <source>
        <dbReference type="SAM" id="MobiDB-lite"/>
    </source>
</evidence>
<accession>A0A165BV63</accession>
<gene>
    <name evidence="2" type="ORF">LAESUDRAFT_717305</name>
</gene>
<feature type="region of interest" description="Disordered" evidence="1">
    <location>
        <begin position="17"/>
        <end position="49"/>
    </location>
</feature>
<reference evidence="2 3" key="1">
    <citation type="journal article" date="2016" name="Mol. Biol. Evol.">
        <title>Comparative Genomics of Early-Diverging Mushroom-Forming Fungi Provides Insights into the Origins of Lignocellulose Decay Capabilities.</title>
        <authorList>
            <person name="Nagy L.G."/>
            <person name="Riley R."/>
            <person name="Tritt A."/>
            <person name="Adam C."/>
            <person name="Daum C."/>
            <person name="Floudas D."/>
            <person name="Sun H."/>
            <person name="Yadav J.S."/>
            <person name="Pangilinan J."/>
            <person name="Larsson K.H."/>
            <person name="Matsuura K."/>
            <person name="Barry K."/>
            <person name="Labutti K."/>
            <person name="Kuo R."/>
            <person name="Ohm R.A."/>
            <person name="Bhattacharya S.S."/>
            <person name="Shirouzu T."/>
            <person name="Yoshinaga Y."/>
            <person name="Martin F.M."/>
            <person name="Grigoriev I.V."/>
            <person name="Hibbett D.S."/>
        </authorList>
    </citation>
    <scope>NUCLEOTIDE SEQUENCE [LARGE SCALE GENOMIC DNA]</scope>
    <source>
        <strain evidence="2 3">93-53</strain>
    </source>
</reference>
<proteinExistence type="predicted"/>